<name>A0AAD1WDA3_PELCU</name>
<reference evidence="1" key="1">
    <citation type="submission" date="2022-03" db="EMBL/GenBank/DDBJ databases">
        <authorList>
            <person name="Alioto T."/>
            <person name="Alioto T."/>
            <person name="Gomez Garrido J."/>
        </authorList>
    </citation>
    <scope>NUCLEOTIDE SEQUENCE</scope>
</reference>
<sequence length="79" mass="9379">MDAVIEAHSTLADAYTIFQSQLQQMEMKMVDLEDWARRNNIRLHGIPEDIKAPEIKEYTTQLVSYQRQKTQNCTWIEYT</sequence>
<organism evidence="1 2">
    <name type="scientific">Pelobates cultripes</name>
    <name type="common">Western spadefoot toad</name>
    <dbReference type="NCBI Taxonomy" id="61616"/>
    <lineage>
        <taxon>Eukaryota</taxon>
        <taxon>Metazoa</taxon>
        <taxon>Chordata</taxon>
        <taxon>Craniata</taxon>
        <taxon>Vertebrata</taxon>
        <taxon>Euteleostomi</taxon>
        <taxon>Amphibia</taxon>
        <taxon>Batrachia</taxon>
        <taxon>Anura</taxon>
        <taxon>Pelobatoidea</taxon>
        <taxon>Pelobatidae</taxon>
        <taxon>Pelobates</taxon>
    </lineage>
</organism>
<dbReference type="EMBL" id="OW240917">
    <property type="protein sequence ID" value="CAH2299970.1"/>
    <property type="molecule type" value="Genomic_DNA"/>
</dbReference>
<evidence type="ECO:0000313" key="2">
    <source>
        <dbReference type="Proteomes" id="UP001295444"/>
    </source>
</evidence>
<keyword evidence="2" id="KW-1185">Reference proteome</keyword>
<evidence type="ECO:0000313" key="1">
    <source>
        <dbReference type="EMBL" id="CAH2299970.1"/>
    </source>
</evidence>
<protein>
    <submittedName>
        <fullName evidence="1">Uncharacterized protein</fullName>
    </submittedName>
</protein>
<dbReference type="Proteomes" id="UP001295444">
    <property type="component" value="Chromosome 06"/>
</dbReference>
<proteinExistence type="predicted"/>
<feature type="non-terminal residue" evidence="1">
    <location>
        <position position="79"/>
    </location>
</feature>
<dbReference type="AlphaFoldDB" id="A0AAD1WDA3"/>
<gene>
    <name evidence="1" type="ORF">PECUL_23A029002</name>
</gene>
<accession>A0AAD1WDA3</accession>